<evidence type="ECO:0000313" key="11">
    <source>
        <dbReference type="RefSeq" id="XP_060667876.1"/>
    </source>
</evidence>
<reference evidence="11" key="1">
    <citation type="submission" date="2025-08" db="UniProtKB">
        <authorList>
            <consortium name="RefSeq"/>
        </authorList>
    </citation>
    <scope>IDENTIFICATION</scope>
    <source>
        <tissue evidence="11">Seedling</tissue>
    </source>
</reference>
<dbReference type="InterPro" id="IPR038005">
    <property type="entry name" value="RX-like_CC"/>
</dbReference>
<evidence type="ECO:0000259" key="6">
    <source>
        <dbReference type="Pfam" id="PF00931"/>
    </source>
</evidence>
<dbReference type="GeneID" id="132799602"/>
<dbReference type="Gene3D" id="1.10.10.10">
    <property type="entry name" value="Winged helix-like DNA-binding domain superfamily/Winged helix DNA-binding domain"/>
    <property type="match status" value="1"/>
</dbReference>
<evidence type="ECO:0000256" key="3">
    <source>
        <dbReference type="ARBA" id="ARBA00022741"/>
    </source>
</evidence>
<evidence type="ECO:0000259" key="8">
    <source>
        <dbReference type="Pfam" id="PF23559"/>
    </source>
</evidence>
<dbReference type="Pfam" id="PF00931">
    <property type="entry name" value="NB-ARC"/>
    <property type="match status" value="1"/>
</dbReference>
<dbReference type="SUPFAM" id="SSF52540">
    <property type="entry name" value="P-loop containing nucleoside triphosphate hydrolases"/>
    <property type="match status" value="1"/>
</dbReference>
<evidence type="ECO:0000256" key="5">
    <source>
        <dbReference type="ARBA" id="ARBA00022840"/>
    </source>
</evidence>
<feature type="domain" description="NB-ARC" evidence="6">
    <location>
        <begin position="187"/>
        <end position="346"/>
    </location>
</feature>
<dbReference type="Proteomes" id="UP001652623">
    <property type="component" value="Chromosome 10"/>
</dbReference>
<dbReference type="InterPro" id="IPR002182">
    <property type="entry name" value="NB-ARC"/>
</dbReference>
<feature type="domain" description="R13L1/DRL21-like LRR repeat region" evidence="9">
    <location>
        <begin position="669"/>
        <end position="799"/>
    </location>
</feature>
<accession>A0ABM3ZTR2</accession>
<evidence type="ECO:0000313" key="10">
    <source>
        <dbReference type="Proteomes" id="UP001652623"/>
    </source>
</evidence>
<dbReference type="PANTHER" id="PTHR36766">
    <property type="entry name" value="PLANT BROAD-SPECTRUM MILDEW RESISTANCE PROTEIN RPW8"/>
    <property type="match status" value="1"/>
</dbReference>
<evidence type="ECO:0000256" key="1">
    <source>
        <dbReference type="ARBA" id="ARBA00022614"/>
    </source>
</evidence>
<dbReference type="InterPro" id="IPR001611">
    <property type="entry name" value="Leu-rich_rpt"/>
</dbReference>
<evidence type="ECO:0000256" key="2">
    <source>
        <dbReference type="ARBA" id="ARBA00022737"/>
    </source>
</evidence>
<keyword evidence="5" id="KW-0067">ATP-binding</keyword>
<dbReference type="Gene3D" id="3.40.50.300">
    <property type="entry name" value="P-loop containing nucleotide triphosphate hydrolases"/>
    <property type="match status" value="1"/>
</dbReference>
<dbReference type="PANTHER" id="PTHR36766:SF38">
    <property type="entry name" value="DISEASE RESISTANCE PROTEIN RGA3"/>
    <property type="match status" value="1"/>
</dbReference>
<feature type="domain" description="Disease resistance protein winged helix" evidence="8">
    <location>
        <begin position="432"/>
        <end position="504"/>
    </location>
</feature>
<dbReference type="Gene3D" id="1.10.8.430">
    <property type="entry name" value="Helical domain of apoptotic protease-activating factors"/>
    <property type="match status" value="1"/>
</dbReference>
<dbReference type="InterPro" id="IPR032675">
    <property type="entry name" value="LRR_dom_sf"/>
</dbReference>
<protein>
    <submittedName>
        <fullName evidence="11">Disease resistance protein RGA2-like</fullName>
    </submittedName>
</protein>
<dbReference type="InterPro" id="IPR042197">
    <property type="entry name" value="Apaf_helical"/>
</dbReference>
<dbReference type="Pfam" id="PF25019">
    <property type="entry name" value="LRR_R13L1-DRL21"/>
    <property type="match status" value="1"/>
</dbReference>
<dbReference type="InterPro" id="IPR027417">
    <property type="entry name" value="P-loop_NTPase"/>
</dbReference>
<dbReference type="InterPro" id="IPR041118">
    <property type="entry name" value="Rx_N"/>
</dbReference>
<keyword evidence="3" id="KW-0547">Nucleotide-binding</keyword>
<evidence type="ECO:0000259" key="7">
    <source>
        <dbReference type="Pfam" id="PF18052"/>
    </source>
</evidence>
<dbReference type="SUPFAM" id="SSF52058">
    <property type="entry name" value="L domain-like"/>
    <property type="match status" value="2"/>
</dbReference>
<keyword evidence="4" id="KW-0611">Plant defense</keyword>
<keyword evidence="2" id="KW-0677">Repeat</keyword>
<sequence length="1022" mass="116142">MEAVVSNITEGIVGRLGFEAVREIALFWGVNEELIGLEETILTIKAVLANAEKKQIHSDQVKTWLSRLEDVVCEADDLVDGISTEALRCQVMTSNTHIAKQVCTFFSTSNQLVFRHKMSHKIESLQKKLAVIRDDRQFHLEEHHGEAQAMYNRVVRDTHSFVSEGEVVIGREGDRMKILQLLLDTKSDNENVSVVNIVGHGGLGKTTLARLVFNDEKVEKDFDLKMWVCVSDADFDVGLLVQKIIKSISNNQKVENCEMELLQKSLREKINGKRYLLVLDDLSNEKRKLWLKLKDLLSNGLDGSRVIVTTRSMVVARIAKTTLEPYLLGNLDDDESWSLFKKMAFVEGQEPNNSSIVQIGKEIVKKCKGIPLAIRTIGRMLYSKDRQTEWLSFHKTEFSKISQDDGDILPTLKLSYDCLTSNLKHCFSYCSLFPKDHYINVENLIKLWMAQGFIKASDANQSLEDMGREYFMELYWRSFFQEVEEDEFGNIDYCKMHDLMHDLAVKIPISLSQTANSIRTVLLPSRQREGYALRESLQLCDATFSNFKLLHALDLHDSGLTTLSNSIGKLRHLRYLDLSSTKIKALPNSITKLQNLETLKLSGLGEFKEFPRDMKKLISLRHLEFVGMRDLRHMLSGLGQLTNLQTLSYFVLSKGTNLRHGCGDHVAELKELMPLNSLRDLCILNLRHGITDGTATNLKEKQYLHSLELDWSSSNDRKYLEVTMGSTSSDEYEITLESFQPVLNMKSLQLKGYGGVRLSRWVFSLKKLVRFSLSNYIKCQTLPPLDQFPSLNKLDLYNMPLIEYISDDFFTPSKAASLMPSLEVLYLGDLSNLKGWWRDTVTNGTSESTTMPSSSMFLYFPRLSGSRIEGCPKLKFLPFSPSITRLTLESSTWMPFHRTMMSITTEETSSSSSSSSLTPSSSTQLIASSFSHLVSTLKYLWLCHIDDDLHFLPNWFKSLTSLGSLGFDGCSKLKHLSPIIQHLVSLRELYIIRCNELDMSNAKVISWKACKSLVSLSFISLP</sequence>
<dbReference type="Pfam" id="PF18052">
    <property type="entry name" value="Rx_N"/>
    <property type="match status" value="1"/>
</dbReference>
<keyword evidence="1" id="KW-0433">Leucine-rich repeat</keyword>
<dbReference type="InterPro" id="IPR036388">
    <property type="entry name" value="WH-like_DNA-bd_sf"/>
</dbReference>
<dbReference type="CDD" id="cd14798">
    <property type="entry name" value="RX-CC_like"/>
    <property type="match status" value="1"/>
</dbReference>
<dbReference type="Pfam" id="PF23559">
    <property type="entry name" value="WHD_DRP"/>
    <property type="match status" value="1"/>
</dbReference>
<gene>
    <name evidence="11" type="primary">LOC132799602</name>
</gene>
<dbReference type="Gene3D" id="3.80.10.10">
    <property type="entry name" value="Ribonuclease Inhibitor"/>
    <property type="match status" value="3"/>
</dbReference>
<organism evidence="10 11">
    <name type="scientific">Ziziphus jujuba</name>
    <name type="common">Chinese jujube</name>
    <name type="synonym">Ziziphus sativa</name>
    <dbReference type="NCBI Taxonomy" id="326968"/>
    <lineage>
        <taxon>Eukaryota</taxon>
        <taxon>Viridiplantae</taxon>
        <taxon>Streptophyta</taxon>
        <taxon>Embryophyta</taxon>
        <taxon>Tracheophyta</taxon>
        <taxon>Spermatophyta</taxon>
        <taxon>Magnoliopsida</taxon>
        <taxon>eudicotyledons</taxon>
        <taxon>Gunneridae</taxon>
        <taxon>Pentapetalae</taxon>
        <taxon>rosids</taxon>
        <taxon>fabids</taxon>
        <taxon>Rosales</taxon>
        <taxon>Rhamnaceae</taxon>
        <taxon>Paliureae</taxon>
        <taxon>Ziziphus</taxon>
    </lineage>
</organism>
<dbReference type="PRINTS" id="PR00364">
    <property type="entry name" value="DISEASERSIST"/>
</dbReference>
<dbReference type="Gene3D" id="1.20.5.4130">
    <property type="match status" value="1"/>
</dbReference>
<evidence type="ECO:0000259" key="9">
    <source>
        <dbReference type="Pfam" id="PF25019"/>
    </source>
</evidence>
<dbReference type="Pfam" id="PF13855">
    <property type="entry name" value="LRR_8"/>
    <property type="match status" value="1"/>
</dbReference>
<dbReference type="InterPro" id="IPR058922">
    <property type="entry name" value="WHD_DRP"/>
</dbReference>
<feature type="domain" description="Disease resistance N-terminal" evidence="7">
    <location>
        <begin position="13"/>
        <end position="96"/>
    </location>
</feature>
<evidence type="ECO:0000256" key="4">
    <source>
        <dbReference type="ARBA" id="ARBA00022821"/>
    </source>
</evidence>
<keyword evidence="10" id="KW-1185">Reference proteome</keyword>
<dbReference type="RefSeq" id="XP_060667876.1">
    <property type="nucleotide sequence ID" value="XM_060811893.1"/>
</dbReference>
<proteinExistence type="predicted"/>
<dbReference type="InterPro" id="IPR056789">
    <property type="entry name" value="LRR_R13L1-DRL21"/>
</dbReference>
<name>A0ABM3ZTR2_ZIZJJ</name>